<dbReference type="EMBL" id="HM071924">
    <property type="protein sequence ID" value="ADI55402.1"/>
    <property type="molecule type" value="Genomic_DNA"/>
</dbReference>
<accession>D7RM86</accession>
<keyword evidence="2" id="KW-0540">Nuclease</keyword>
<dbReference type="SUPFAM" id="SSF68918">
    <property type="entry name" value="Recombination endonuclease VII, C-terminal and dimerization domains"/>
    <property type="match status" value="1"/>
</dbReference>
<keyword evidence="3" id="KW-1185">Reference proteome</keyword>
<dbReference type="InterPro" id="IPR038563">
    <property type="entry name" value="Endonuclease_7_sf"/>
</dbReference>
<dbReference type="InterPro" id="IPR044925">
    <property type="entry name" value="His-Me_finger_sf"/>
</dbReference>
<dbReference type="SUPFAM" id="SSF54060">
    <property type="entry name" value="His-Me finger endonucleases"/>
    <property type="match status" value="1"/>
</dbReference>
<reference evidence="2 3" key="2">
    <citation type="journal article" date="2011" name="Virol. J.">
        <title>Sequence characteristics of T4-like bacteriophage IME08 benome termini revealed by high throughput sequencing.</title>
        <authorList>
            <person name="Jiang X."/>
            <person name="Jiang H."/>
            <person name="Li C."/>
            <person name="Wang S."/>
            <person name="Mi Z."/>
            <person name="An X."/>
            <person name="Chen J."/>
            <person name="Tong Y."/>
        </authorList>
    </citation>
    <scope>NUCLEOTIDE SEQUENCE [LARGE SCALE GENOMIC DNA]</scope>
</reference>
<dbReference type="Proteomes" id="UP000201129">
    <property type="component" value="Segment"/>
</dbReference>
<sequence>MMLLTGKLYKEEKQKLYDAQCGKCLICKRELNPDVQSNHLDHDHELNGPKAGKVRGLLCNLCNAAEGQMKHKFNRSGLKGQNVDYLEWLENLLVYLKADYTENNIHPNFVPDKTKEFSRLGKEEMIAEMLSHGMTYNESATKKQMVDSFKKQLRKSLK</sequence>
<keyword evidence="2" id="KW-0255">Endonuclease</keyword>
<proteinExistence type="predicted"/>
<protein>
    <submittedName>
        <fullName evidence="2">Gp49 endoVII packaging and recombination endonuclease VII</fullName>
    </submittedName>
</protein>
<dbReference type="Gene3D" id="3.40.1800.10">
    <property type="entry name" value="His-Me finger endonucleases"/>
    <property type="match status" value="1"/>
</dbReference>
<evidence type="ECO:0000259" key="1">
    <source>
        <dbReference type="Pfam" id="PF09124"/>
    </source>
</evidence>
<dbReference type="InterPro" id="IPR004211">
    <property type="entry name" value="Endonuclease_7"/>
</dbReference>
<dbReference type="GeneID" id="9384408"/>
<evidence type="ECO:0000313" key="3">
    <source>
        <dbReference type="Proteomes" id="UP000201129"/>
    </source>
</evidence>
<feature type="domain" description="T4 recombination endonuclease VII dimerisation" evidence="1">
    <location>
        <begin position="105"/>
        <end position="158"/>
    </location>
</feature>
<name>D7RM86_9CAUD</name>
<keyword evidence="2" id="KW-0378">Hydrolase</keyword>
<dbReference type="InterPro" id="IPR036309">
    <property type="entry name" value="T4_recomb_endonuclease_dim_sf"/>
</dbReference>
<dbReference type="RefSeq" id="YP_003734223.1">
    <property type="nucleotide sequence ID" value="NC_014260.1"/>
</dbReference>
<dbReference type="InterPro" id="IPR015208">
    <property type="entry name" value="T4_recomb_endonuclease_dimer"/>
</dbReference>
<dbReference type="OrthoDB" id="12062at10239"/>
<dbReference type="Gene3D" id="1.10.720.10">
    <property type="match status" value="1"/>
</dbReference>
<gene>
    <name evidence="2" type="primary">49</name>
</gene>
<dbReference type="Pfam" id="PF09124">
    <property type="entry name" value="Endonuc-dimeris"/>
    <property type="match status" value="1"/>
</dbReference>
<dbReference type="GO" id="GO:0004519">
    <property type="term" value="F:endonuclease activity"/>
    <property type="evidence" value="ECO:0007669"/>
    <property type="project" value="UniProtKB-KW"/>
</dbReference>
<dbReference type="KEGG" id="vg:9384408"/>
<evidence type="ECO:0000313" key="2">
    <source>
        <dbReference type="EMBL" id="ADI55402.1"/>
    </source>
</evidence>
<reference evidence="2 3" key="1">
    <citation type="journal article" date="2011" name="Arch. Virol.">
        <title>The complete genome sequence of a novel T4-like bacteriophage, IME08.</title>
        <authorList>
            <person name="Jiang H."/>
            <person name="Jiang X."/>
            <person name="Wang S."/>
            <person name="Li C."/>
            <person name="Chen B."/>
            <person name="An X."/>
            <person name="Mi Z."/>
            <person name="Chen J."/>
            <person name="Tong Y."/>
        </authorList>
    </citation>
    <scope>NUCLEOTIDE SEQUENCE [LARGE SCALE GENOMIC DNA]</scope>
</reference>
<dbReference type="Pfam" id="PF02945">
    <property type="entry name" value="Endonuclease_7"/>
    <property type="match status" value="1"/>
</dbReference>
<organism evidence="2 3">
    <name type="scientific">Escherichia phage IME08</name>
    <dbReference type="NCBI Taxonomy" id="698728"/>
    <lineage>
        <taxon>Viruses</taxon>
        <taxon>Duplodnaviria</taxon>
        <taxon>Heunggongvirae</taxon>
        <taxon>Uroviricota</taxon>
        <taxon>Caudoviricetes</taxon>
        <taxon>Pantevenvirales</taxon>
        <taxon>Straboviridae</taxon>
        <taxon>Tevenvirinae</taxon>
        <taxon>Dhakavirus</taxon>
        <taxon>Dhakavirus ime08</taxon>
    </lineage>
</organism>